<keyword evidence="3" id="KW-1185">Reference proteome</keyword>
<evidence type="ECO:0008006" key="4">
    <source>
        <dbReference type="Google" id="ProtNLM"/>
    </source>
</evidence>
<dbReference type="RefSeq" id="WP_189410573.1">
    <property type="nucleotide sequence ID" value="NZ_BMYJ01000003.1"/>
</dbReference>
<dbReference type="Proteomes" id="UP000638981">
    <property type="component" value="Unassembled WGS sequence"/>
</dbReference>
<name>A0A918TNN4_9RHOB</name>
<feature type="chain" id="PRO_5036926524" description="DUF3108 domain-containing protein" evidence="1">
    <location>
        <begin position="18"/>
        <end position="239"/>
    </location>
</feature>
<protein>
    <recommendedName>
        <fullName evidence="4">DUF3108 domain-containing protein</fullName>
    </recommendedName>
</protein>
<dbReference type="EMBL" id="BMYJ01000003">
    <property type="protein sequence ID" value="GHC50092.1"/>
    <property type="molecule type" value="Genomic_DNA"/>
</dbReference>
<feature type="signal peptide" evidence="1">
    <location>
        <begin position="1"/>
        <end position="17"/>
    </location>
</feature>
<gene>
    <name evidence="2" type="ORF">GCM10007315_10360</name>
</gene>
<proteinExistence type="predicted"/>
<evidence type="ECO:0000313" key="2">
    <source>
        <dbReference type="EMBL" id="GHC50092.1"/>
    </source>
</evidence>
<sequence length="239" mass="26292">MTRLLLALPFLALPAQAGTFTPPEGCTGWMTVQARACRVSNYYKCSADAAGDQWRADFDQDGMFFASRIDHEAQWLESLSIPEGTVQTLDANPVDAASFSTLLATNLDTWDFRLTKDNGEKRHVTGQDALTGASVTIDGITLQQTAFEANWFDPEGNIIERARGNEYIHPEWRMFFSGPGETDLGDGQWRPIDGRPVEFIFPGEPGFMSTQPVFECDALMSKAVGAEQPIPASYEGSLP</sequence>
<organism evidence="2 3">
    <name type="scientific">Neogemmobacter tilapiae</name>
    <dbReference type="NCBI Taxonomy" id="875041"/>
    <lineage>
        <taxon>Bacteria</taxon>
        <taxon>Pseudomonadati</taxon>
        <taxon>Pseudomonadota</taxon>
        <taxon>Alphaproteobacteria</taxon>
        <taxon>Rhodobacterales</taxon>
        <taxon>Paracoccaceae</taxon>
        <taxon>Neogemmobacter</taxon>
    </lineage>
</organism>
<accession>A0A918TNN4</accession>
<reference evidence="2" key="2">
    <citation type="submission" date="2020-09" db="EMBL/GenBank/DDBJ databases">
        <authorList>
            <person name="Sun Q."/>
            <person name="Kim S."/>
        </authorList>
    </citation>
    <scope>NUCLEOTIDE SEQUENCE</scope>
    <source>
        <strain evidence="2">KCTC 23310</strain>
    </source>
</reference>
<keyword evidence="1" id="KW-0732">Signal</keyword>
<dbReference type="AlphaFoldDB" id="A0A918TNN4"/>
<evidence type="ECO:0000313" key="3">
    <source>
        <dbReference type="Proteomes" id="UP000638981"/>
    </source>
</evidence>
<comment type="caution">
    <text evidence="2">The sequence shown here is derived from an EMBL/GenBank/DDBJ whole genome shotgun (WGS) entry which is preliminary data.</text>
</comment>
<evidence type="ECO:0000256" key="1">
    <source>
        <dbReference type="SAM" id="SignalP"/>
    </source>
</evidence>
<reference evidence="2" key="1">
    <citation type="journal article" date="2014" name="Int. J. Syst. Evol. Microbiol.">
        <title>Complete genome sequence of Corynebacterium casei LMG S-19264T (=DSM 44701T), isolated from a smear-ripened cheese.</title>
        <authorList>
            <consortium name="US DOE Joint Genome Institute (JGI-PGF)"/>
            <person name="Walter F."/>
            <person name="Albersmeier A."/>
            <person name="Kalinowski J."/>
            <person name="Ruckert C."/>
        </authorList>
    </citation>
    <scope>NUCLEOTIDE SEQUENCE</scope>
    <source>
        <strain evidence="2">KCTC 23310</strain>
    </source>
</reference>